<evidence type="ECO:0000256" key="1">
    <source>
        <dbReference type="SAM" id="Phobius"/>
    </source>
</evidence>
<keyword evidence="3" id="KW-1185">Reference proteome</keyword>
<evidence type="ECO:0000313" key="2">
    <source>
        <dbReference type="EMBL" id="GMF62802.1"/>
    </source>
</evidence>
<keyword evidence="1" id="KW-0812">Transmembrane</keyword>
<feature type="transmembrane region" description="Helical" evidence="1">
    <location>
        <begin position="43"/>
        <end position="65"/>
    </location>
</feature>
<name>A0A9W6YH42_9STRA</name>
<accession>A0A9W6YH42</accession>
<comment type="caution">
    <text evidence="2">The sequence shown here is derived from an EMBL/GenBank/DDBJ whole genome shotgun (WGS) entry which is preliminary data.</text>
</comment>
<dbReference type="OrthoDB" id="129237at2759"/>
<keyword evidence="1" id="KW-0472">Membrane</keyword>
<proteinExistence type="predicted"/>
<dbReference type="AlphaFoldDB" id="A0A9W6YH42"/>
<protein>
    <submittedName>
        <fullName evidence="2">Unnamed protein product</fullName>
    </submittedName>
</protein>
<dbReference type="Proteomes" id="UP001165121">
    <property type="component" value="Unassembled WGS sequence"/>
</dbReference>
<reference evidence="2" key="1">
    <citation type="submission" date="2023-04" db="EMBL/GenBank/DDBJ databases">
        <title>Phytophthora fragariaefolia NBRC 109709.</title>
        <authorList>
            <person name="Ichikawa N."/>
            <person name="Sato H."/>
            <person name="Tonouchi N."/>
        </authorList>
    </citation>
    <scope>NUCLEOTIDE SEQUENCE</scope>
    <source>
        <strain evidence="2">NBRC 109709</strain>
    </source>
</reference>
<organism evidence="2 3">
    <name type="scientific">Phytophthora fragariaefolia</name>
    <dbReference type="NCBI Taxonomy" id="1490495"/>
    <lineage>
        <taxon>Eukaryota</taxon>
        <taxon>Sar</taxon>
        <taxon>Stramenopiles</taxon>
        <taxon>Oomycota</taxon>
        <taxon>Peronosporomycetes</taxon>
        <taxon>Peronosporales</taxon>
        <taxon>Peronosporaceae</taxon>
        <taxon>Phytophthora</taxon>
    </lineage>
</organism>
<feature type="transmembrane region" description="Helical" evidence="1">
    <location>
        <begin position="71"/>
        <end position="93"/>
    </location>
</feature>
<gene>
    <name evidence="2" type="ORF">Pfra01_002737700</name>
</gene>
<keyword evidence="1" id="KW-1133">Transmembrane helix</keyword>
<evidence type="ECO:0000313" key="3">
    <source>
        <dbReference type="Proteomes" id="UP001165121"/>
    </source>
</evidence>
<dbReference type="EMBL" id="BSXT01006678">
    <property type="protein sequence ID" value="GMF62802.1"/>
    <property type="molecule type" value="Genomic_DNA"/>
</dbReference>
<sequence>MGSSIASPYGCERLRSISLWFLALCGRADTSLIPGLPAAISPIFGAALASSVAGAAGTFALASAIGFPLPFTLVCESAIGMPLIGMGMLAAWGRFLASDRNGRRALFYLFGLMMMQASMVWVYPAYAYVFNQLSDGRQIAAMALLPLMKMFYKSSFARMLREHPDLKPCAIVFSADLYRVLFLSWCMNGSTSKKAIMSLMLVDLLEAVMVLHEVNKAVTDITSTFSKEAGTISLLSKAKAVVRNLRSSSSFTTEAQTTSLMDRAKAAMGVQTSYLAPLSRDKHPGDPKIVAWVTQPKSISVRHTTVFMAGNCGRRVKESCVVPSNGLSEVEQMNHSPRLEMIQSVTAAETRRVTSSSTLVDLAVAARHSSLTSDPKVDTAILHEFLHRSLGLLYTTEFVLLIEFTEVIIPCLYSKWITRLHSTSICANICTNIHVDQVCTCWLPFTCPIAST</sequence>
<feature type="transmembrane region" description="Helical" evidence="1">
    <location>
        <begin position="105"/>
        <end position="124"/>
    </location>
</feature>